<feature type="region of interest" description="Disordered" evidence="1">
    <location>
        <begin position="268"/>
        <end position="292"/>
    </location>
</feature>
<proteinExistence type="predicted"/>
<dbReference type="EMBL" id="JAHRIO010000559">
    <property type="protein sequence ID" value="MEQ2158198.1"/>
    <property type="molecule type" value="Genomic_DNA"/>
</dbReference>
<dbReference type="InterPro" id="IPR018159">
    <property type="entry name" value="Spectrin/alpha-actinin"/>
</dbReference>
<dbReference type="Gene3D" id="1.20.58.60">
    <property type="match status" value="4"/>
</dbReference>
<evidence type="ECO:0000313" key="2">
    <source>
        <dbReference type="EMBL" id="MEQ2158198.1"/>
    </source>
</evidence>
<evidence type="ECO:0000256" key="1">
    <source>
        <dbReference type="SAM" id="MobiDB-lite"/>
    </source>
</evidence>
<dbReference type="Pfam" id="PF00435">
    <property type="entry name" value="Spectrin"/>
    <property type="match status" value="1"/>
</dbReference>
<organism evidence="2 3">
    <name type="scientific">Goodea atripinnis</name>
    <dbReference type="NCBI Taxonomy" id="208336"/>
    <lineage>
        <taxon>Eukaryota</taxon>
        <taxon>Metazoa</taxon>
        <taxon>Chordata</taxon>
        <taxon>Craniata</taxon>
        <taxon>Vertebrata</taxon>
        <taxon>Euteleostomi</taxon>
        <taxon>Actinopterygii</taxon>
        <taxon>Neopterygii</taxon>
        <taxon>Teleostei</taxon>
        <taxon>Neoteleostei</taxon>
        <taxon>Acanthomorphata</taxon>
        <taxon>Ovalentaria</taxon>
        <taxon>Atherinomorphae</taxon>
        <taxon>Cyprinodontiformes</taxon>
        <taxon>Goodeidae</taxon>
        <taxon>Goodea</taxon>
    </lineage>
</organism>
<protein>
    <recommendedName>
        <fullName evidence="4">Microtubule-actin crosslinking factor 1</fullName>
    </recommendedName>
</protein>
<sequence>VVQHQKSECSQKLEDLNVWLAGAAGVLASQRAGPESGDVDALQDRQKKLKAIRSVEEFLAEKGESLSPEEKKNLQMALRRLKEQYTTLTDSANTSLSELDMTISTTERLRKSETLKDELTKFLQEHRTLGSWLEQSEQELRSLGEGETDAQGLKNRQEEHRKDVICHKADLRFVSISGQKVLDSVQGALEQVGGSDPSLESIKQLVSDKLQDANHRYTTLHTKEGLKGLLSWLDKLVLNPRPVKPTAQAIQDALTQNQKLRQELLSRQGSVEATRDSVSKLLQSSDSSTAPGLHGNLDELTQRYAAAQASQAEREAELKGLLPRLESYERLGTDLQVFTQSRLKALSPVGQPDRSMDDYRQTVEEVKSELNQEAGQLKSFCSLGTELSQSKALSDTQSLLDHVKDVTDEFTKLEENVNERFAAILACDQRLHQFRGLSGSLVRWLQTAQDQLPSKEANLTTEGVPQINGSAGPSSLNGIHTCKGELSPRLDPLQLVCHAWLIKLGTRLGLTDLQQESVTISDVNARYDALGSELKERLSRQQASLELRQKARQSIEVLRSWLSDREQSLKQGQTTSPSKPEVVRAQTQQNKVLLSELAEHSGKVEELKSTLRKLIADNPDSPEADAWRQQLQEIGTCCSSQMFLLCSQKVRLL</sequence>
<dbReference type="Proteomes" id="UP001476798">
    <property type="component" value="Unassembled WGS sequence"/>
</dbReference>
<dbReference type="SMART" id="SM00150">
    <property type="entry name" value="SPEC"/>
    <property type="match status" value="3"/>
</dbReference>
<comment type="caution">
    <text evidence="2">The sequence shown here is derived from an EMBL/GenBank/DDBJ whole genome shotgun (WGS) entry which is preliminary data.</text>
</comment>
<evidence type="ECO:0000313" key="3">
    <source>
        <dbReference type="Proteomes" id="UP001476798"/>
    </source>
</evidence>
<evidence type="ECO:0008006" key="4">
    <source>
        <dbReference type="Google" id="ProtNLM"/>
    </source>
</evidence>
<reference evidence="2 3" key="1">
    <citation type="submission" date="2021-06" db="EMBL/GenBank/DDBJ databases">
        <authorList>
            <person name="Palmer J.M."/>
        </authorList>
    </citation>
    <scope>NUCLEOTIDE SEQUENCE [LARGE SCALE GENOMIC DNA]</scope>
    <source>
        <strain evidence="2 3">GA_2019</strain>
        <tissue evidence="2">Muscle</tissue>
    </source>
</reference>
<feature type="compositionally biased region" description="Low complexity" evidence="1">
    <location>
        <begin position="279"/>
        <end position="288"/>
    </location>
</feature>
<gene>
    <name evidence="2" type="ORF">GOODEAATRI_009801</name>
</gene>
<name>A0ABV0MGH0_9TELE</name>
<accession>A0ABV0MGH0</accession>
<keyword evidence="3" id="KW-1185">Reference proteome</keyword>
<dbReference type="SUPFAM" id="SSF46966">
    <property type="entry name" value="Spectrin repeat"/>
    <property type="match status" value="4"/>
</dbReference>
<dbReference type="InterPro" id="IPR002017">
    <property type="entry name" value="Spectrin_repeat"/>
</dbReference>
<feature type="non-terminal residue" evidence="2">
    <location>
        <position position="1"/>
    </location>
</feature>